<protein>
    <submittedName>
        <fullName evidence="1">Uncharacterized protein</fullName>
    </submittedName>
</protein>
<accession>A0A7C4H3C9</accession>
<name>A0A7C4H3C9_THEPE</name>
<comment type="caution">
    <text evidence="1">The sequence shown here is derived from an EMBL/GenBank/DDBJ whole genome shotgun (WGS) entry which is preliminary data.</text>
</comment>
<evidence type="ECO:0000313" key="1">
    <source>
        <dbReference type="EMBL" id="HGM46146.1"/>
    </source>
</evidence>
<dbReference type="EMBL" id="DTBQ01000005">
    <property type="protein sequence ID" value="HGM46146.1"/>
    <property type="molecule type" value="Genomic_DNA"/>
</dbReference>
<gene>
    <name evidence="1" type="ORF">ENU21_00130</name>
</gene>
<reference evidence="1" key="1">
    <citation type="journal article" date="2020" name="mSystems">
        <title>Genome- and Community-Level Interaction Insights into Carbon Utilization and Element Cycling Functions of Hydrothermarchaeota in Hydrothermal Sediment.</title>
        <authorList>
            <person name="Zhou Z."/>
            <person name="Liu Y."/>
            <person name="Xu W."/>
            <person name="Pan J."/>
            <person name="Luo Z.H."/>
            <person name="Li M."/>
        </authorList>
    </citation>
    <scope>NUCLEOTIDE SEQUENCE</scope>
    <source>
        <strain evidence="1">SpSt-649</strain>
    </source>
</reference>
<sequence length="367" mass="42213">MSSVVDEFFQDQVSFKSVEKVIEEINKCREKPFSSQKEIEEMAREIRNELFEVKHAIVRKKIEWGSVKGKTKSGRTLSQKIRDLLERGIKSTADAASLAEAIEEFKMEVMKEVERKLFGESDLRSVPGSVADEEAGNLYFGESYSGEAIQRVGTWLLQSTCIGEDIAVYFTEETLRRIIRSILMRRLRSNHVKNEELGRLRIHRVEGDKPYTVLAKFLLWVLGEEQGAPSHEGDLTELLRRAEGVIFCVPGKGKEKEFTIPLPRLDLFFSRWIAVPERRKALEDMRDSLYNFMTEVEESAERVGEQKKVENTFRLISTYGEILYADLLKSGFINHEPLRRIVDLIVELSSEYDVGTSLSFVKVLTSW</sequence>
<dbReference type="AlphaFoldDB" id="A0A7C4H3C9"/>
<proteinExistence type="predicted"/>
<organism evidence="1">
    <name type="scientific">Thermofilum pendens</name>
    <dbReference type="NCBI Taxonomy" id="2269"/>
    <lineage>
        <taxon>Archaea</taxon>
        <taxon>Thermoproteota</taxon>
        <taxon>Thermoprotei</taxon>
        <taxon>Thermofilales</taxon>
        <taxon>Thermofilaceae</taxon>
        <taxon>Thermofilum</taxon>
    </lineage>
</organism>